<keyword evidence="1" id="KW-0678">Repressor</keyword>
<dbReference type="SUPFAM" id="SSF52200">
    <property type="entry name" value="Toll/Interleukin receptor TIR domain"/>
    <property type="match status" value="1"/>
</dbReference>
<protein>
    <submittedName>
        <fullName evidence="3">Putative transcriptional regulator</fullName>
    </submittedName>
</protein>
<name>G7GXG8_9ACTN</name>
<dbReference type="GO" id="GO:0007165">
    <property type="term" value="P:signal transduction"/>
    <property type="evidence" value="ECO:0007669"/>
    <property type="project" value="InterPro"/>
</dbReference>
<proteinExistence type="predicted"/>
<feature type="domain" description="TIR" evidence="2">
    <location>
        <begin position="3"/>
        <end position="127"/>
    </location>
</feature>
<dbReference type="STRING" id="1073574.GOARA_006_00520"/>
<dbReference type="Pfam" id="PF13676">
    <property type="entry name" value="TIR_2"/>
    <property type="match status" value="1"/>
</dbReference>
<evidence type="ECO:0000256" key="1">
    <source>
        <dbReference type="ARBA" id="ARBA00022491"/>
    </source>
</evidence>
<dbReference type="AlphaFoldDB" id="G7GXG8"/>
<organism evidence="3 4">
    <name type="scientific">Gordonia araii NBRC 100433</name>
    <dbReference type="NCBI Taxonomy" id="1073574"/>
    <lineage>
        <taxon>Bacteria</taxon>
        <taxon>Bacillati</taxon>
        <taxon>Actinomycetota</taxon>
        <taxon>Actinomycetes</taxon>
        <taxon>Mycobacteriales</taxon>
        <taxon>Gordoniaceae</taxon>
        <taxon>Gordonia</taxon>
    </lineage>
</organism>
<evidence type="ECO:0000313" key="4">
    <source>
        <dbReference type="Proteomes" id="UP000035088"/>
    </source>
</evidence>
<dbReference type="PANTHER" id="PTHR30363:SF4">
    <property type="entry name" value="GLYCEROL-3-PHOSPHATE REGULON REPRESSOR"/>
    <property type="match status" value="1"/>
</dbReference>
<dbReference type="SUPFAM" id="SSF100950">
    <property type="entry name" value="NagB/RpiA/CoA transferase-like"/>
    <property type="match status" value="1"/>
</dbReference>
<dbReference type="InterPro" id="IPR050313">
    <property type="entry name" value="Carb_Metab_HTH_regulators"/>
</dbReference>
<dbReference type="PROSITE" id="PS50104">
    <property type="entry name" value="TIR"/>
    <property type="match status" value="1"/>
</dbReference>
<dbReference type="InterPro" id="IPR037171">
    <property type="entry name" value="NagB/RpiA_transferase-like"/>
</dbReference>
<gene>
    <name evidence="3" type="ORF">GOARA_006_00520</name>
</gene>
<accession>G7GXG8</accession>
<dbReference type="SMART" id="SM01134">
    <property type="entry name" value="DeoRC"/>
    <property type="match status" value="1"/>
</dbReference>
<dbReference type="Proteomes" id="UP000035088">
    <property type="component" value="Unassembled WGS sequence"/>
</dbReference>
<dbReference type="Gene3D" id="3.40.50.10140">
    <property type="entry name" value="Toll/interleukin-1 receptor homology (TIR) domain"/>
    <property type="match status" value="1"/>
</dbReference>
<dbReference type="Gene3D" id="3.40.50.1360">
    <property type="match status" value="1"/>
</dbReference>
<sequence length="459" mass="49399">MLMVGRIFISYSTRDRDIADLVCSYLESEGKTVWIAPRDVPPGLSYPEAIIGALRDSEVGLLVLSSHSNLSPHVLREVERISADGKRLYVLRTEDVKLSDGLSYFASMVQWIEAPRDRLLRDPASVLRPIIAAPTVSTEPATVARAAAVPTQSSEVSFSVLAEQQRRMLTTFGVAVLDYICQQPNPAKPIPQRELLSRLLEVSPGVFDGLTQRQFDSLLKDAIHTGCVPGLNESDEGLFVIEENIAVKRERNQVAKGLIARHAAKLVGSGMVVAVDGGSTTLPLIEDLLARVEAGDLEDVQIVTNSLTSAQAVSGFMSKSGWSDESALVRLYLVGGIVRPNTHATTWGGNVARESAELLDELGTGAKPIDIGFVGGNGFELDSGITMGSDSELGFKRFVLENSQAPYVVADSSKAGITLSVKICDWDEGFTLITNVLPPAALESLDELVLAGTIVEVRE</sequence>
<comment type="caution">
    <text evidence="3">The sequence shown here is derived from an EMBL/GenBank/DDBJ whole genome shotgun (WGS) entry which is preliminary data.</text>
</comment>
<reference evidence="3 4" key="1">
    <citation type="submission" date="2011-11" db="EMBL/GenBank/DDBJ databases">
        <title>Whole genome shotgun sequence of Gordonia araii NBRC 100433.</title>
        <authorList>
            <person name="Yoshida Y."/>
            <person name="Hosoyama A."/>
            <person name="Tsuchikane K."/>
            <person name="Katsumata H."/>
            <person name="Yamazaki S."/>
            <person name="Fujita N."/>
        </authorList>
    </citation>
    <scope>NUCLEOTIDE SEQUENCE [LARGE SCALE GENOMIC DNA]</scope>
    <source>
        <strain evidence="3 4">NBRC 100433</strain>
    </source>
</reference>
<evidence type="ECO:0000259" key="2">
    <source>
        <dbReference type="PROSITE" id="PS50104"/>
    </source>
</evidence>
<dbReference type="InterPro" id="IPR035897">
    <property type="entry name" value="Toll_tir_struct_dom_sf"/>
</dbReference>
<keyword evidence="4" id="KW-1185">Reference proteome</keyword>
<evidence type="ECO:0000313" key="3">
    <source>
        <dbReference type="EMBL" id="GAB08293.1"/>
    </source>
</evidence>
<dbReference type="EMBL" id="BAEE01000006">
    <property type="protein sequence ID" value="GAB08293.1"/>
    <property type="molecule type" value="Genomic_DNA"/>
</dbReference>
<dbReference type="InterPro" id="IPR000157">
    <property type="entry name" value="TIR_dom"/>
</dbReference>
<dbReference type="Pfam" id="PF00455">
    <property type="entry name" value="DeoRC"/>
    <property type="match status" value="1"/>
</dbReference>
<dbReference type="PANTHER" id="PTHR30363">
    <property type="entry name" value="HTH-TYPE TRANSCRIPTIONAL REGULATOR SRLR-RELATED"/>
    <property type="match status" value="1"/>
</dbReference>
<dbReference type="InterPro" id="IPR014036">
    <property type="entry name" value="DeoR-like_C"/>
</dbReference>